<dbReference type="Proteomes" id="UP000031443">
    <property type="component" value="Unassembled WGS sequence"/>
</dbReference>
<name>M7BP22_CHEMY</name>
<evidence type="ECO:0000313" key="2">
    <source>
        <dbReference type="Proteomes" id="UP000031443"/>
    </source>
</evidence>
<keyword evidence="2" id="KW-1185">Reference proteome</keyword>
<gene>
    <name evidence="1" type="ORF">UY3_12914</name>
</gene>
<protein>
    <submittedName>
        <fullName evidence="1">Uncharacterized protein</fullName>
    </submittedName>
</protein>
<dbReference type="EMBL" id="KB553125">
    <property type="protein sequence ID" value="EMP29922.1"/>
    <property type="molecule type" value="Genomic_DNA"/>
</dbReference>
<accession>M7BP22</accession>
<dbReference type="AlphaFoldDB" id="M7BP22"/>
<reference evidence="2" key="1">
    <citation type="journal article" date="2013" name="Nat. Genet.">
        <title>The draft genomes of soft-shell turtle and green sea turtle yield insights into the development and evolution of the turtle-specific body plan.</title>
        <authorList>
            <person name="Wang Z."/>
            <person name="Pascual-Anaya J."/>
            <person name="Zadissa A."/>
            <person name="Li W."/>
            <person name="Niimura Y."/>
            <person name="Huang Z."/>
            <person name="Li C."/>
            <person name="White S."/>
            <person name="Xiong Z."/>
            <person name="Fang D."/>
            <person name="Wang B."/>
            <person name="Ming Y."/>
            <person name="Chen Y."/>
            <person name="Zheng Y."/>
            <person name="Kuraku S."/>
            <person name="Pignatelli M."/>
            <person name="Herrero J."/>
            <person name="Beal K."/>
            <person name="Nozawa M."/>
            <person name="Li Q."/>
            <person name="Wang J."/>
            <person name="Zhang H."/>
            <person name="Yu L."/>
            <person name="Shigenobu S."/>
            <person name="Wang J."/>
            <person name="Liu J."/>
            <person name="Flicek P."/>
            <person name="Searle S."/>
            <person name="Wang J."/>
            <person name="Kuratani S."/>
            <person name="Yin Y."/>
            <person name="Aken B."/>
            <person name="Zhang G."/>
            <person name="Irie N."/>
        </authorList>
    </citation>
    <scope>NUCLEOTIDE SEQUENCE [LARGE SCALE GENOMIC DNA]</scope>
</reference>
<sequence length="145" mass="15778">MQVMGKGQVKEIEAAGTRQDQVLDSVAVHSLQSCSTVKIIGSQLLPPPLAQDTVRGQANDIVLVTVITGVPTRQRVRLHYPPDCSAIDSCTPPWREAEAESTGERQQSTLCREDVSFTLTSGFSNASAPAPFTWARERELERSAL</sequence>
<evidence type="ECO:0000313" key="1">
    <source>
        <dbReference type="EMBL" id="EMP29922.1"/>
    </source>
</evidence>
<organism evidence="1 2">
    <name type="scientific">Chelonia mydas</name>
    <name type="common">Green sea-turtle</name>
    <name type="synonym">Chelonia agassizi</name>
    <dbReference type="NCBI Taxonomy" id="8469"/>
    <lineage>
        <taxon>Eukaryota</taxon>
        <taxon>Metazoa</taxon>
        <taxon>Chordata</taxon>
        <taxon>Craniata</taxon>
        <taxon>Vertebrata</taxon>
        <taxon>Euteleostomi</taxon>
        <taxon>Archelosauria</taxon>
        <taxon>Testudinata</taxon>
        <taxon>Testudines</taxon>
        <taxon>Cryptodira</taxon>
        <taxon>Durocryptodira</taxon>
        <taxon>Americhelydia</taxon>
        <taxon>Chelonioidea</taxon>
        <taxon>Cheloniidae</taxon>
        <taxon>Chelonia</taxon>
    </lineage>
</organism>
<proteinExistence type="predicted"/>